<dbReference type="Proteomes" id="UP000229383">
    <property type="component" value="Unassembled WGS sequence"/>
</dbReference>
<sequence>MINLLPTEAKQKLDLERIRRLFLIFGLIFSAILLIGIFLLLPTWVTLDLQEEELVRQYSILNESPELSKIEGIELNIGALNEKTKMFKKNLSFEQTPSLVFNTVLDHIDQTIRLQELSFNSSKNQFSIKGTADRRENYLAFINILENDPLILKVESPISNILKDRDIEFTLIFEADPDLMKLHF</sequence>
<evidence type="ECO:0000313" key="3">
    <source>
        <dbReference type="Proteomes" id="UP000229383"/>
    </source>
</evidence>
<keyword evidence="1" id="KW-0472">Membrane</keyword>
<organism evidence="2 3">
    <name type="scientific">Candidatus Niyogibacteria bacterium CG10_big_fil_rev_8_21_14_0_10_42_19</name>
    <dbReference type="NCBI Taxonomy" id="1974725"/>
    <lineage>
        <taxon>Bacteria</taxon>
        <taxon>Candidatus Niyogiibacteriota</taxon>
    </lineage>
</organism>
<name>A0A2H0TH71_9BACT</name>
<keyword evidence="1" id="KW-1133">Transmembrane helix</keyword>
<dbReference type="AlphaFoldDB" id="A0A2H0TH71"/>
<reference evidence="3" key="1">
    <citation type="submission" date="2017-09" db="EMBL/GenBank/DDBJ databases">
        <title>Depth-based differentiation of microbial function through sediment-hosted aquifers and enrichment of novel symbionts in the deep terrestrial subsurface.</title>
        <authorList>
            <person name="Probst A.J."/>
            <person name="Ladd B."/>
            <person name="Jarett J.K."/>
            <person name="Geller-Mcgrath D.E."/>
            <person name="Sieber C.M.K."/>
            <person name="Emerson J.B."/>
            <person name="Anantharaman K."/>
            <person name="Thomas B.C."/>
            <person name="Malmstrom R."/>
            <person name="Stieglmeier M."/>
            <person name="Klingl A."/>
            <person name="Woyke T."/>
            <person name="Ryan C.M."/>
            <person name="Banfield J.F."/>
        </authorList>
    </citation>
    <scope>NUCLEOTIDE SEQUENCE [LARGE SCALE GENOMIC DNA]</scope>
</reference>
<dbReference type="EMBL" id="PFCN01000026">
    <property type="protein sequence ID" value="PIR70324.1"/>
    <property type="molecule type" value="Genomic_DNA"/>
</dbReference>
<gene>
    <name evidence="2" type="ORF">COU46_02160</name>
</gene>
<keyword evidence="1" id="KW-0812">Transmembrane</keyword>
<evidence type="ECO:0000313" key="2">
    <source>
        <dbReference type="EMBL" id="PIR70324.1"/>
    </source>
</evidence>
<evidence type="ECO:0000256" key="1">
    <source>
        <dbReference type="SAM" id="Phobius"/>
    </source>
</evidence>
<protein>
    <submittedName>
        <fullName evidence="2">Uncharacterized protein</fullName>
    </submittedName>
</protein>
<feature type="transmembrane region" description="Helical" evidence="1">
    <location>
        <begin position="21"/>
        <end position="45"/>
    </location>
</feature>
<proteinExistence type="predicted"/>
<comment type="caution">
    <text evidence="2">The sequence shown here is derived from an EMBL/GenBank/DDBJ whole genome shotgun (WGS) entry which is preliminary data.</text>
</comment>
<accession>A0A2H0TH71</accession>